<comment type="caution">
    <text evidence="2">The sequence shown here is derived from an EMBL/GenBank/DDBJ whole genome shotgun (WGS) entry which is preliminary data.</text>
</comment>
<evidence type="ECO:0000256" key="1">
    <source>
        <dbReference type="SAM" id="MobiDB-lite"/>
    </source>
</evidence>
<accession>A0A8J5GLQ2</accession>
<feature type="region of interest" description="Disordered" evidence="1">
    <location>
        <begin position="1"/>
        <end position="20"/>
    </location>
</feature>
<reference evidence="2 3" key="1">
    <citation type="submission" date="2020-08" db="EMBL/GenBank/DDBJ databases">
        <title>Plant Genome Project.</title>
        <authorList>
            <person name="Zhang R.-G."/>
        </authorList>
    </citation>
    <scope>NUCLEOTIDE SEQUENCE [LARGE SCALE GENOMIC DNA]</scope>
    <source>
        <tissue evidence="2">Rhizome</tissue>
    </source>
</reference>
<dbReference type="AlphaFoldDB" id="A0A8J5GLQ2"/>
<keyword evidence="3" id="KW-1185">Reference proteome</keyword>
<evidence type="ECO:0000313" key="2">
    <source>
        <dbReference type="EMBL" id="KAG6509508.1"/>
    </source>
</evidence>
<gene>
    <name evidence="2" type="ORF">ZIOFF_027501</name>
</gene>
<sequence>MSTTSPCSNDASSTSRRCAISTKNEEEVKVIDAGGIGDQLQPDLLHDAVSHNPMGLGKICRTKHVAMLIAMTSRRLLEAKKEDTPGGSKEVEVLAGGDSRALNGDLEPSAEAVIESTYGGGSIFSVPFTVTAQLAVNGGGGQGHSIGVLSISIVLPQVIIALSAGPWDALFGKGILPAFALASRIAFIRQTTDILRHYNLQHSHKHMLD</sequence>
<name>A0A8J5GLQ2_ZINOF</name>
<feature type="compositionally biased region" description="Polar residues" evidence="1">
    <location>
        <begin position="1"/>
        <end position="16"/>
    </location>
</feature>
<protein>
    <submittedName>
        <fullName evidence="2">Uncharacterized protein</fullName>
    </submittedName>
</protein>
<dbReference type="EMBL" id="JACMSC010000008">
    <property type="protein sequence ID" value="KAG6509508.1"/>
    <property type="molecule type" value="Genomic_DNA"/>
</dbReference>
<dbReference type="Proteomes" id="UP000734854">
    <property type="component" value="Unassembled WGS sequence"/>
</dbReference>
<organism evidence="2 3">
    <name type="scientific">Zingiber officinale</name>
    <name type="common">Ginger</name>
    <name type="synonym">Amomum zingiber</name>
    <dbReference type="NCBI Taxonomy" id="94328"/>
    <lineage>
        <taxon>Eukaryota</taxon>
        <taxon>Viridiplantae</taxon>
        <taxon>Streptophyta</taxon>
        <taxon>Embryophyta</taxon>
        <taxon>Tracheophyta</taxon>
        <taxon>Spermatophyta</taxon>
        <taxon>Magnoliopsida</taxon>
        <taxon>Liliopsida</taxon>
        <taxon>Zingiberales</taxon>
        <taxon>Zingiberaceae</taxon>
        <taxon>Zingiber</taxon>
    </lineage>
</organism>
<proteinExistence type="predicted"/>
<evidence type="ECO:0000313" key="3">
    <source>
        <dbReference type="Proteomes" id="UP000734854"/>
    </source>
</evidence>